<reference evidence="2 3" key="1">
    <citation type="journal article" date="2020" name="BMC Genomics">
        <title>Intraspecific diversification of the crop wild relative Brassica cretica Lam. using demographic model selection.</title>
        <authorList>
            <person name="Kioukis A."/>
            <person name="Michalopoulou V.A."/>
            <person name="Briers L."/>
            <person name="Pirintsos S."/>
            <person name="Studholme D.J."/>
            <person name="Pavlidis P."/>
            <person name="Sarris P.F."/>
        </authorList>
    </citation>
    <scope>NUCLEOTIDE SEQUENCE [LARGE SCALE GENOMIC DNA]</scope>
    <source>
        <strain evidence="3">cv. PFS-1207/04</strain>
    </source>
</reference>
<comment type="caution">
    <text evidence="2">The sequence shown here is derived from an EMBL/GenBank/DDBJ whole genome shotgun (WGS) entry which is preliminary data.</text>
</comment>
<dbReference type="Proteomes" id="UP000266723">
    <property type="component" value="Unassembled WGS sequence"/>
</dbReference>
<name>A0ABQ7EU43_BRACR</name>
<evidence type="ECO:0000256" key="1">
    <source>
        <dbReference type="SAM" id="MobiDB-lite"/>
    </source>
</evidence>
<sequence length="217" mass="24468">EGGGFFSSSAFGYSNGLALLLLGHKDEPKPILLRNGSHEPALPDNPSQPQDFPSDKRDGAQQSVDYECSSNRFALKSSLKKRSFSDALLADDDVSRDNDVLNHADRRKVQWPDTCGIEIAEVREFEPRYVWIPFSYEITLQSLYVWLIIVKWMDWMMSCIMEIEKAVCAQSCDQIFDQEEAKGMFSDTKGLSLAQLILLNVEIDALCFWPSSCAPLT</sequence>
<protein>
    <submittedName>
        <fullName evidence="2">Uncharacterized protein</fullName>
    </submittedName>
</protein>
<accession>A0ABQ7EU43</accession>
<dbReference type="PANTHER" id="PTHR33401:SF16">
    <property type="entry name" value="(RAPE) HYPOTHETICAL PROTEIN"/>
    <property type="match status" value="1"/>
</dbReference>
<evidence type="ECO:0000313" key="2">
    <source>
        <dbReference type="EMBL" id="KAF3606872.1"/>
    </source>
</evidence>
<dbReference type="EMBL" id="QGKV02000297">
    <property type="protein sequence ID" value="KAF3606872.1"/>
    <property type="molecule type" value="Genomic_DNA"/>
</dbReference>
<organism evidence="2 3">
    <name type="scientific">Brassica cretica</name>
    <name type="common">Mustard</name>
    <dbReference type="NCBI Taxonomy" id="69181"/>
    <lineage>
        <taxon>Eukaryota</taxon>
        <taxon>Viridiplantae</taxon>
        <taxon>Streptophyta</taxon>
        <taxon>Embryophyta</taxon>
        <taxon>Tracheophyta</taxon>
        <taxon>Spermatophyta</taxon>
        <taxon>Magnoliopsida</taxon>
        <taxon>eudicotyledons</taxon>
        <taxon>Gunneridae</taxon>
        <taxon>Pentapetalae</taxon>
        <taxon>rosids</taxon>
        <taxon>malvids</taxon>
        <taxon>Brassicales</taxon>
        <taxon>Brassicaceae</taxon>
        <taxon>Brassiceae</taxon>
        <taxon>Brassica</taxon>
    </lineage>
</organism>
<feature type="region of interest" description="Disordered" evidence="1">
    <location>
        <begin position="30"/>
        <end position="61"/>
    </location>
</feature>
<keyword evidence="3" id="KW-1185">Reference proteome</keyword>
<feature type="non-terminal residue" evidence="2">
    <location>
        <position position="1"/>
    </location>
</feature>
<proteinExistence type="predicted"/>
<evidence type="ECO:0000313" key="3">
    <source>
        <dbReference type="Proteomes" id="UP000266723"/>
    </source>
</evidence>
<dbReference type="PANTHER" id="PTHR33401">
    <property type="entry name" value="LIGHT-HARVESTING COMPLEX-LIKE PROTEIN OHP2, CHLOROPLASTIC"/>
    <property type="match status" value="1"/>
</dbReference>
<gene>
    <name evidence="2" type="ORF">DY000_02048729</name>
</gene>